<sequence length="138" mass="15490">MSQRTAQSMDDQHLNLRLGLGIGVAIATLLVIWLIKLLLPWLLLVAGLAAVGVGWQRHRQFQRRLYRCFYRCLEHNGGKVSVLDFAIAAHITGPQARAFLDARARDFFADFEPTDYGDVVYTFRIQGPTAISHPPRSG</sequence>
<dbReference type="EMBL" id="QVFV01000002">
    <property type="protein sequence ID" value="RZM79743.1"/>
    <property type="molecule type" value="Genomic_DNA"/>
</dbReference>
<proteinExistence type="predicted"/>
<name>A0A4Q7EB34_9CYAN</name>
<evidence type="ECO:0000256" key="1">
    <source>
        <dbReference type="SAM" id="Phobius"/>
    </source>
</evidence>
<keyword evidence="1" id="KW-0812">Transmembrane</keyword>
<feature type="transmembrane region" description="Helical" evidence="1">
    <location>
        <begin position="14"/>
        <end position="35"/>
    </location>
</feature>
<keyword evidence="3" id="KW-1185">Reference proteome</keyword>
<evidence type="ECO:0000313" key="3">
    <source>
        <dbReference type="Proteomes" id="UP000292459"/>
    </source>
</evidence>
<protein>
    <submittedName>
        <fullName evidence="2">Uncharacterized protein</fullName>
    </submittedName>
</protein>
<feature type="transmembrane region" description="Helical" evidence="1">
    <location>
        <begin position="41"/>
        <end position="57"/>
    </location>
</feature>
<evidence type="ECO:0000313" key="2">
    <source>
        <dbReference type="EMBL" id="RZM79743.1"/>
    </source>
</evidence>
<dbReference type="Proteomes" id="UP000292459">
    <property type="component" value="Unassembled WGS sequence"/>
</dbReference>
<accession>A0A4Q7EB34</accession>
<reference evidence="2 3" key="1">
    <citation type="submission" date="2018-11" db="EMBL/GenBank/DDBJ databases">
        <title>Whole genome sequencing of an environmental sample.</title>
        <authorList>
            <person name="Sarangi A.N."/>
            <person name="Singh D."/>
            <person name="Tripathy S."/>
        </authorList>
    </citation>
    <scope>NUCLEOTIDE SEQUENCE [LARGE SCALE GENOMIC DNA]</scope>
    <source>
        <strain evidence="2 3">Lakshadweep</strain>
    </source>
</reference>
<keyword evidence="1" id="KW-0472">Membrane</keyword>
<keyword evidence="1" id="KW-1133">Transmembrane helix</keyword>
<comment type="caution">
    <text evidence="2">The sequence shown here is derived from an EMBL/GenBank/DDBJ whole genome shotgun (WGS) entry which is preliminary data.</text>
</comment>
<organism evidence="2 3">
    <name type="scientific">Leptolyngbya iicbica LK</name>
    <dbReference type="NCBI Taxonomy" id="2294035"/>
    <lineage>
        <taxon>Bacteria</taxon>
        <taxon>Bacillati</taxon>
        <taxon>Cyanobacteriota</taxon>
        <taxon>Cyanophyceae</taxon>
        <taxon>Leptolyngbyales</taxon>
        <taxon>Leptolyngbyaceae</taxon>
        <taxon>Leptolyngbya group</taxon>
        <taxon>Leptolyngbya</taxon>
        <taxon>Leptolyngbya iicbica</taxon>
    </lineage>
</organism>
<gene>
    <name evidence="2" type="ORF">DYY88_13715</name>
</gene>
<dbReference type="AlphaFoldDB" id="A0A4Q7EB34"/>
<dbReference type="RefSeq" id="WP_130199435.1">
    <property type="nucleotide sequence ID" value="NZ_QVFV01000002.1"/>
</dbReference>
<dbReference type="OrthoDB" id="490216at2"/>